<dbReference type="AlphaFoldDB" id="A0A6J6MY84"/>
<sequence>MRMKALGSIVVVVVLALSGCSSSGTVGSGGSVGADAASKADFCTLIIAFRKANETLGNDLLSPNAEQTKSAMKLLIGQLQTLLERAPADLKADIDTAQQFYVQFDALLATHGYDTSGIADDPKFEADITSLNSTEVTGALDRIAAYTTTDCVVSATPTSTSTS</sequence>
<gene>
    <name evidence="1" type="ORF">UFOPK2366_00059</name>
</gene>
<accession>A0A6J6MY84</accession>
<dbReference type="PROSITE" id="PS51257">
    <property type="entry name" value="PROKAR_LIPOPROTEIN"/>
    <property type="match status" value="1"/>
</dbReference>
<proteinExistence type="predicted"/>
<dbReference type="EMBL" id="CAEZXM010000005">
    <property type="protein sequence ID" value="CAB4678812.1"/>
    <property type="molecule type" value="Genomic_DNA"/>
</dbReference>
<evidence type="ECO:0000313" key="1">
    <source>
        <dbReference type="EMBL" id="CAB4678812.1"/>
    </source>
</evidence>
<protein>
    <submittedName>
        <fullName evidence="1">Unannotated protein</fullName>
    </submittedName>
</protein>
<name>A0A6J6MY84_9ZZZZ</name>
<organism evidence="1">
    <name type="scientific">freshwater metagenome</name>
    <dbReference type="NCBI Taxonomy" id="449393"/>
    <lineage>
        <taxon>unclassified sequences</taxon>
        <taxon>metagenomes</taxon>
        <taxon>ecological metagenomes</taxon>
    </lineage>
</organism>
<reference evidence="1" key="1">
    <citation type="submission" date="2020-05" db="EMBL/GenBank/DDBJ databases">
        <authorList>
            <person name="Chiriac C."/>
            <person name="Salcher M."/>
            <person name="Ghai R."/>
            <person name="Kavagutti S V."/>
        </authorList>
    </citation>
    <scope>NUCLEOTIDE SEQUENCE</scope>
</reference>